<dbReference type="PRINTS" id="PR00385">
    <property type="entry name" value="P450"/>
</dbReference>
<dbReference type="InterPro" id="IPR017972">
    <property type="entry name" value="Cyt_P450_CS"/>
</dbReference>
<dbReference type="GO" id="GO:0006805">
    <property type="term" value="P:xenobiotic metabolic process"/>
    <property type="evidence" value="ECO:0007669"/>
    <property type="project" value="TreeGrafter"/>
</dbReference>
<keyword evidence="4 8" id="KW-0560">Oxidoreductase</keyword>
<dbReference type="OMA" id="MADMFIA"/>
<evidence type="ECO:0000256" key="7">
    <source>
        <dbReference type="PIRSR" id="PIRSR602401-1"/>
    </source>
</evidence>
<evidence type="ECO:0000256" key="8">
    <source>
        <dbReference type="RuleBase" id="RU000461"/>
    </source>
</evidence>
<feature type="binding site" description="axial binding residue" evidence="7">
    <location>
        <position position="437"/>
    </location>
    <ligand>
        <name>heme</name>
        <dbReference type="ChEBI" id="CHEBI:30413"/>
    </ligand>
    <ligandPart>
        <name>Fe</name>
        <dbReference type="ChEBI" id="CHEBI:18248"/>
    </ligandPart>
</feature>
<dbReference type="Gene3D" id="1.10.630.10">
    <property type="entry name" value="Cytochrome P450"/>
    <property type="match status" value="1"/>
</dbReference>
<evidence type="ECO:0000313" key="10">
    <source>
        <dbReference type="EMBL" id="ESO88933.1"/>
    </source>
</evidence>
<dbReference type="EMBL" id="KB202619">
    <property type="protein sequence ID" value="ESO88933.1"/>
    <property type="molecule type" value="Genomic_DNA"/>
</dbReference>
<dbReference type="GO" id="GO:0006082">
    <property type="term" value="P:organic acid metabolic process"/>
    <property type="evidence" value="ECO:0007669"/>
    <property type="project" value="TreeGrafter"/>
</dbReference>
<evidence type="ECO:0000256" key="1">
    <source>
        <dbReference type="ARBA" id="ARBA00004370"/>
    </source>
</evidence>
<dbReference type="InterPro" id="IPR036396">
    <property type="entry name" value="Cyt_P450_sf"/>
</dbReference>
<evidence type="ECO:0000256" key="3">
    <source>
        <dbReference type="ARBA" id="ARBA00022723"/>
    </source>
</evidence>
<comment type="subcellular location">
    <subcellularLocation>
        <location evidence="1">Membrane</location>
    </subcellularLocation>
</comment>
<dbReference type="GO" id="GO:0016020">
    <property type="term" value="C:membrane"/>
    <property type="evidence" value="ECO:0007669"/>
    <property type="project" value="UniProtKB-SubCell"/>
</dbReference>
<comment type="cofactor">
    <cofactor evidence="7">
        <name>heme</name>
        <dbReference type="ChEBI" id="CHEBI:30413"/>
    </cofactor>
</comment>
<evidence type="ECO:0000256" key="4">
    <source>
        <dbReference type="ARBA" id="ARBA00023002"/>
    </source>
</evidence>
<keyword evidence="6 9" id="KW-0472">Membrane</keyword>
<dbReference type="SUPFAM" id="SSF48264">
    <property type="entry name" value="Cytochrome P450"/>
    <property type="match status" value="1"/>
</dbReference>
<dbReference type="RefSeq" id="XP_009059983.1">
    <property type="nucleotide sequence ID" value="XM_009061735.1"/>
</dbReference>
<dbReference type="GO" id="GO:0020037">
    <property type="term" value="F:heme binding"/>
    <property type="evidence" value="ECO:0007669"/>
    <property type="project" value="InterPro"/>
</dbReference>
<organism evidence="10 11">
    <name type="scientific">Lottia gigantea</name>
    <name type="common">Giant owl limpet</name>
    <dbReference type="NCBI Taxonomy" id="225164"/>
    <lineage>
        <taxon>Eukaryota</taxon>
        <taxon>Metazoa</taxon>
        <taxon>Spiralia</taxon>
        <taxon>Lophotrochozoa</taxon>
        <taxon>Mollusca</taxon>
        <taxon>Gastropoda</taxon>
        <taxon>Patellogastropoda</taxon>
        <taxon>Lottioidea</taxon>
        <taxon>Lottiidae</taxon>
        <taxon>Lottia</taxon>
    </lineage>
</organism>
<dbReference type="Pfam" id="PF00067">
    <property type="entry name" value="p450"/>
    <property type="match status" value="1"/>
</dbReference>
<dbReference type="OrthoDB" id="1055148at2759"/>
<dbReference type="GeneID" id="20247826"/>
<keyword evidence="8" id="KW-0503">Monooxygenase</keyword>
<accession>V3ZCX1</accession>
<reference evidence="10 11" key="1">
    <citation type="journal article" date="2013" name="Nature">
        <title>Insights into bilaterian evolution from three spiralian genomes.</title>
        <authorList>
            <person name="Simakov O."/>
            <person name="Marletaz F."/>
            <person name="Cho S.J."/>
            <person name="Edsinger-Gonzales E."/>
            <person name="Havlak P."/>
            <person name="Hellsten U."/>
            <person name="Kuo D.H."/>
            <person name="Larsson T."/>
            <person name="Lv J."/>
            <person name="Arendt D."/>
            <person name="Savage R."/>
            <person name="Osoegawa K."/>
            <person name="de Jong P."/>
            <person name="Grimwood J."/>
            <person name="Chapman J.A."/>
            <person name="Shapiro H."/>
            <person name="Aerts A."/>
            <person name="Otillar R.P."/>
            <person name="Terry A.Y."/>
            <person name="Boore J.L."/>
            <person name="Grigoriev I.V."/>
            <person name="Lindberg D.R."/>
            <person name="Seaver E.C."/>
            <person name="Weisblat D.A."/>
            <person name="Putnam N.H."/>
            <person name="Rokhsar D.S."/>
        </authorList>
    </citation>
    <scope>NUCLEOTIDE SEQUENCE [LARGE SCALE GENOMIC DNA]</scope>
</reference>
<evidence type="ECO:0000256" key="6">
    <source>
        <dbReference type="ARBA" id="ARBA00023136"/>
    </source>
</evidence>
<gene>
    <name evidence="10" type="ORF">LOTGIDRAFT_228903</name>
</gene>
<dbReference type="Proteomes" id="UP000030746">
    <property type="component" value="Unassembled WGS sequence"/>
</dbReference>
<dbReference type="STRING" id="225164.V3ZCX1"/>
<feature type="transmembrane region" description="Helical" evidence="9">
    <location>
        <begin position="6"/>
        <end position="25"/>
    </location>
</feature>
<proteinExistence type="inferred from homology"/>
<dbReference type="HOGENOM" id="CLU_001570_22_3_1"/>
<keyword evidence="5 7" id="KW-0408">Iron</keyword>
<dbReference type="GO" id="GO:0005506">
    <property type="term" value="F:iron ion binding"/>
    <property type="evidence" value="ECO:0007669"/>
    <property type="project" value="InterPro"/>
</dbReference>
<dbReference type="GO" id="GO:0016712">
    <property type="term" value="F:oxidoreductase activity, acting on paired donors, with incorporation or reduction of molecular oxygen, reduced flavin or flavoprotein as one donor, and incorporation of one atom of oxygen"/>
    <property type="evidence" value="ECO:0007669"/>
    <property type="project" value="TreeGrafter"/>
</dbReference>
<keyword evidence="11" id="KW-1185">Reference proteome</keyword>
<keyword evidence="9" id="KW-0812">Transmembrane</keyword>
<dbReference type="InterPro" id="IPR002401">
    <property type="entry name" value="Cyt_P450_E_grp-I"/>
</dbReference>
<protein>
    <submittedName>
        <fullName evidence="10">Uncharacterized protein</fullName>
    </submittedName>
</protein>
<dbReference type="PRINTS" id="PR00463">
    <property type="entry name" value="EP450I"/>
</dbReference>
<dbReference type="FunFam" id="1.10.630.10:FF:000004">
    <property type="entry name" value="cytochrome P450 2D15 isoform X1"/>
    <property type="match status" value="1"/>
</dbReference>
<sequence>MLDQVFTSYTSLILVGITLILWLVWTYRKPEGLPPGPTPLPIIGNVFSMLKRDTREAFSDLQKQYGDIFTLIIGNGTLIVVNGLDAIKDMLVKNGDTFSDRPTNLVYSDLTMGLGIINTSGNKWKEQRRFALSTLRDFGMGRIGMEERISKECQVCMDKISKYEGKPFDPTRLLMCCVSNVICATMFGKRYQHDDEDFVFHLESVHDSAQKLGNASFFHFFPIFGHFLLRDIKKRDKRVRYGICLKEVQDHQNTDSKHGDISDFIDAYLKETKDREGSGESSSFNEQNLLQILGEFFFAGTETLTTTFRWALIYLSLYPEHQRAAQEELDRVVGRNRKPCMNDKKSLPVVEATILEIQRLGDVVPFSVPHAVAKETVYKGYRIPAKAIILPNISSILNSKELWGDPEVFRPSRFLDKDSKSLTKEANIPFSLGKRLCLGESLARMELFIFLSTFLQNFTFSLPESQPKPCLKGVIGITRMPHAYNIIATKR</sequence>
<dbReference type="AlphaFoldDB" id="V3ZCX1"/>
<dbReference type="PANTHER" id="PTHR24300">
    <property type="entry name" value="CYTOCHROME P450 508A4-RELATED"/>
    <property type="match status" value="1"/>
</dbReference>
<dbReference type="PROSITE" id="PS00086">
    <property type="entry name" value="CYTOCHROME_P450"/>
    <property type="match status" value="1"/>
</dbReference>
<keyword evidence="7 8" id="KW-0349">Heme</keyword>
<name>V3ZCX1_LOTGI</name>
<dbReference type="GO" id="GO:0005737">
    <property type="term" value="C:cytoplasm"/>
    <property type="evidence" value="ECO:0007669"/>
    <property type="project" value="TreeGrafter"/>
</dbReference>
<dbReference type="CTD" id="20247826"/>
<evidence type="ECO:0000256" key="5">
    <source>
        <dbReference type="ARBA" id="ARBA00023004"/>
    </source>
</evidence>
<evidence type="ECO:0000256" key="9">
    <source>
        <dbReference type="SAM" id="Phobius"/>
    </source>
</evidence>
<dbReference type="KEGG" id="lgi:LOTGIDRAFT_228903"/>
<dbReference type="InterPro" id="IPR050182">
    <property type="entry name" value="Cytochrome_P450_fam2"/>
</dbReference>
<keyword evidence="9" id="KW-1133">Transmembrane helix</keyword>
<comment type="similarity">
    <text evidence="2 8">Belongs to the cytochrome P450 family.</text>
</comment>
<evidence type="ECO:0000313" key="11">
    <source>
        <dbReference type="Proteomes" id="UP000030746"/>
    </source>
</evidence>
<evidence type="ECO:0000256" key="2">
    <source>
        <dbReference type="ARBA" id="ARBA00010617"/>
    </source>
</evidence>
<dbReference type="InterPro" id="IPR001128">
    <property type="entry name" value="Cyt_P450"/>
</dbReference>
<keyword evidence="3 7" id="KW-0479">Metal-binding</keyword>
<dbReference type="PANTHER" id="PTHR24300:SF375">
    <property type="entry name" value="CYTOCHROME P450 FAMILY"/>
    <property type="match status" value="1"/>
</dbReference>